<gene>
    <name evidence="1" type="ORF">MNBD_DELTA04-1222</name>
</gene>
<proteinExistence type="predicted"/>
<dbReference type="AlphaFoldDB" id="A0A3B0VBV1"/>
<dbReference type="EMBL" id="UOEY01000006">
    <property type="protein sequence ID" value="VAW34319.1"/>
    <property type="molecule type" value="Genomic_DNA"/>
</dbReference>
<dbReference type="PANTHER" id="PTHR30203:SF33">
    <property type="entry name" value="BLR4455 PROTEIN"/>
    <property type="match status" value="1"/>
</dbReference>
<dbReference type="PROSITE" id="PS51257">
    <property type="entry name" value="PROKAR_LIPOPROTEIN"/>
    <property type="match status" value="1"/>
</dbReference>
<name>A0A3B0VBV1_9ZZZZ</name>
<dbReference type="Gene3D" id="2.20.200.10">
    <property type="entry name" value="Outer membrane efflux proteins (OEP)"/>
    <property type="match status" value="1"/>
</dbReference>
<dbReference type="InterPro" id="IPR003423">
    <property type="entry name" value="OMP_efflux"/>
</dbReference>
<dbReference type="Pfam" id="PF02321">
    <property type="entry name" value="OEP"/>
    <property type="match status" value="2"/>
</dbReference>
<dbReference type="PANTHER" id="PTHR30203">
    <property type="entry name" value="OUTER MEMBRANE CATION EFFLUX PROTEIN"/>
    <property type="match status" value="1"/>
</dbReference>
<organism evidence="1">
    <name type="scientific">hydrothermal vent metagenome</name>
    <dbReference type="NCBI Taxonomy" id="652676"/>
    <lineage>
        <taxon>unclassified sequences</taxon>
        <taxon>metagenomes</taxon>
        <taxon>ecological metagenomes</taxon>
    </lineage>
</organism>
<dbReference type="NCBIfam" id="TIGR01845">
    <property type="entry name" value="outer_NodT"/>
    <property type="match status" value="1"/>
</dbReference>
<sequence>MMKWLFMRAAIAGIVAMALAGCTVGPDFHTPAVPAVSRYTAAPLPAQTVAAPTDGGVAQRFAFARQLSSRWWKLFRSPELDALIKRGLAQSPTLSAARAALRETRENFRAAGGALHYPRLDVNLWAQHQRSSGAAFGGSNIEYNLYNASVGVSYILDLFGGPRRQLEGLQARVDYQRYQFEGTYLALTGNIVTTAIREAALREQINTTQNILAVERKQLAMVKRQFELGAVSKVAVLSQQSQLATTSATLPPLQKQLAFTRHALAVLAGQLPSAGLPVFQLDSLHLPEVLPVTLPSTLARQRPDIRAAEALLHQAGAAIGVATANLYPQITLSGSFGTQATGTGDLFSGSGAIWNIGAGLLQPLFHGGELSAKRRAAVAAYDQAAAQYRQTVLLAFKNVADVLCALDSDALTLQARAAAEAAVKANLDLTRRQFRLGAVNYLALLVARRDYQQARIGLVAARAQRYADTAALFQALGGGWWNRSLAAAGSPAKAKMD</sequence>
<dbReference type="InterPro" id="IPR010131">
    <property type="entry name" value="MdtP/NodT-like"/>
</dbReference>
<dbReference type="Gene3D" id="1.20.1600.10">
    <property type="entry name" value="Outer membrane efflux proteins (OEP)"/>
    <property type="match status" value="1"/>
</dbReference>
<accession>A0A3B0VBV1</accession>
<dbReference type="GO" id="GO:0016020">
    <property type="term" value="C:membrane"/>
    <property type="evidence" value="ECO:0007669"/>
    <property type="project" value="InterPro"/>
</dbReference>
<evidence type="ECO:0000313" key="1">
    <source>
        <dbReference type="EMBL" id="VAW34319.1"/>
    </source>
</evidence>
<dbReference type="GO" id="GO:0015562">
    <property type="term" value="F:efflux transmembrane transporter activity"/>
    <property type="evidence" value="ECO:0007669"/>
    <property type="project" value="InterPro"/>
</dbReference>
<protein>
    <submittedName>
        <fullName evidence="1">Efflux transport system, outer membrane factor (OMF) lipoprotein</fullName>
    </submittedName>
</protein>
<reference evidence="1" key="1">
    <citation type="submission" date="2018-06" db="EMBL/GenBank/DDBJ databases">
        <authorList>
            <person name="Zhirakovskaya E."/>
        </authorList>
    </citation>
    <scope>NUCLEOTIDE SEQUENCE</scope>
</reference>
<dbReference type="SUPFAM" id="SSF56954">
    <property type="entry name" value="Outer membrane efflux proteins (OEP)"/>
    <property type="match status" value="1"/>
</dbReference>
<keyword evidence="1" id="KW-0449">Lipoprotein</keyword>